<dbReference type="GO" id="GO:0004386">
    <property type="term" value="F:helicase activity"/>
    <property type="evidence" value="ECO:0007669"/>
    <property type="project" value="UniProtKB-KW"/>
</dbReference>
<keyword evidence="3" id="KW-0347">Helicase</keyword>
<dbReference type="Proteomes" id="UP000728185">
    <property type="component" value="Unassembled WGS sequence"/>
</dbReference>
<feature type="domain" description="Helicase-associated" evidence="2">
    <location>
        <begin position="1"/>
        <end position="88"/>
    </location>
</feature>
<feature type="compositionally biased region" description="Polar residues" evidence="1">
    <location>
        <begin position="318"/>
        <end position="345"/>
    </location>
</feature>
<dbReference type="SMART" id="SM00847">
    <property type="entry name" value="HA2"/>
    <property type="match status" value="1"/>
</dbReference>
<evidence type="ECO:0000256" key="1">
    <source>
        <dbReference type="SAM" id="MobiDB-lite"/>
    </source>
</evidence>
<feature type="compositionally biased region" description="Polar residues" evidence="1">
    <location>
        <begin position="270"/>
        <end position="279"/>
    </location>
</feature>
<feature type="region of interest" description="Disordered" evidence="1">
    <location>
        <begin position="270"/>
        <end position="345"/>
    </location>
</feature>
<dbReference type="AlphaFoldDB" id="A0A8E0RZY4"/>
<gene>
    <name evidence="3" type="ORF">FBUS_10803</name>
</gene>
<evidence type="ECO:0000259" key="2">
    <source>
        <dbReference type="SMART" id="SM00847"/>
    </source>
</evidence>
<dbReference type="Gene3D" id="1.20.120.1080">
    <property type="match status" value="1"/>
</dbReference>
<sequence>MEMDALDTFQDLTELGYHICDIPIPPRYAKMVLVSVALKCLDPILTIACILAYAEPFVTPKNAAERREMLNARKKFSADTLSDHMLLLRAFQVQLHPHSVLATNADGTPVNHSVLPCEWLVYDEMLVLSTNLEQNTALDAGGYSDSCSFSVTSKTADPTVDDATTSNSGSSFGVGYQQRGSCFDSPADLGLIRCATVVSPITIALMAGPMRLRPDLLRLTENAIHDIRTAQLDYQKRQAQLITRPLVNQSLVIPGPNPLFMEWNPSNSMTTHLTRSSSRVHGPDAGQSAEPAQSAEYLASDPTDSHSESESEEIWSTLMGSISQDLTHTTDSSRPGTYVTTSRDSFSCGTGLPNVKSLQTQNYLPSTLNSIPTNFKTPSLLSGPANSDFPHGSTECELVPLRFDDNELLHFQSDPVAAQLILALRQKWQALLLRRLRNPGKQSSQQDEVSVSVNFSFYHSNI</sequence>
<dbReference type="GO" id="GO:0003723">
    <property type="term" value="F:RNA binding"/>
    <property type="evidence" value="ECO:0007669"/>
    <property type="project" value="TreeGrafter"/>
</dbReference>
<keyword evidence="3" id="KW-0378">Hydrolase</keyword>
<accession>A0A8E0RZY4</accession>
<dbReference type="InterPro" id="IPR007502">
    <property type="entry name" value="Helicase-assoc_dom"/>
</dbReference>
<evidence type="ECO:0000313" key="3">
    <source>
        <dbReference type="EMBL" id="KAA0196755.1"/>
    </source>
</evidence>
<keyword evidence="3" id="KW-0547">Nucleotide-binding</keyword>
<keyword evidence="3" id="KW-0067">ATP-binding</keyword>
<dbReference type="OrthoDB" id="6103986at2759"/>
<keyword evidence="4" id="KW-1185">Reference proteome</keyword>
<dbReference type="PANTHER" id="PTHR18934">
    <property type="entry name" value="ATP-DEPENDENT RNA HELICASE"/>
    <property type="match status" value="1"/>
</dbReference>
<name>A0A8E0RZY4_9TREM</name>
<reference evidence="3" key="1">
    <citation type="submission" date="2019-05" db="EMBL/GenBank/DDBJ databases">
        <title>Annotation for the trematode Fasciolopsis buski.</title>
        <authorList>
            <person name="Choi Y.-J."/>
        </authorList>
    </citation>
    <scope>NUCLEOTIDE SEQUENCE</scope>
    <source>
        <strain evidence="3">HT</strain>
        <tissue evidence="3">Whole worm</tissue>
    </source>
</reference>
<evidence type="ECO:0000313" key="4">
    <source>
        <dbReference type="Proteomes" id="UP000728185"/>
    </source>
</evidence>
<dbReference type="EMBL" id="LUCM01002839">
    <property type="protein sequence ID" value="KAA0196755.1"/>
    <property type="molecule type" value="Genomic_DNA"/>
</dbReference>
<comment type="caution">
    <text evidence="3">The sequence shown here is derived from an EMBL/GenBank/DDBJ whole genome shotgun (WGS) entry which is preliminary data.</text>
</comment>
<proteinExistence type="predicted"/>
<protein>
    <submittedName>
        <fullName evidence="3">Putative ATP-dependent RNA helicase YTHDC2</fullName>
    </submittedName>
</protein>
<dbReference type="Pfam" id="PF21010">
    <property type="entry name" value="HA2_C"/>
    <property type="match status" value="1"/>
</dbReference>
<dbReference type="PANTHER" id="PTHR18934:SF213">
    <property type="entry name" value="3'-5' RNA HELICASE YTHDC2"/>
    <property type="match status" value="1"/>
</dbReference>
<organism evidence="3 4">
    <name type="scientific">Fasciolopsis buskii</name>
    <dbReference type="NCBI Taxonomy" id="27845"/>
    <lineage>
        <taxon>Eukaryota</taxon>
        <taxon>Metazoa</taxon>
        <taxon>Spiralia</taxon>
        <taxon>Lophotrochozoa</taxon>
        <taxon>Platyhelminthes</taxon>
        <taxon>Trematoda</taxon>
        <taxon>Digenea</taxon>
        <taxon>Plagiorchiida</taxon>
        <taxon>Echinostomata</taxon>
        <taxon>Echinostomatoidea</taxon>
        <taxon>Fasciolidae</taxon>
        <taxon>Fasciolopsis</taxon>
    </lineage>
</organism>